<dbReference type="RefSeq" id="WP_284315136.1">
    <property type="nucleotide sequence ID" value="NZ_BSPC01000058.1"/>
</dbReference>
<proteinExistence type="inferred from homology"/>
<evidence type="ECO:0000256" key="3">
    <source>
        <dbReference type="ARBA" id="ARBA00022729"/>
    </source>
</evidence>
<sequence>MRVIRFLAASLAGLMLLAGPAMAKDWKMIRIATEADYAPFNYLDAQDQPGGFDVDIAKALCARMQAQCSIEAANWDALIPALNAGKYDAVVSSMAITEDRKRQVAFTDKYYDRPSSFAARKDSKITAWDAPGLKDKVIGVQADTVQAAFLKGEIQSGGAQVKLYQTQDEADADLVIGKLDAVFADKILLSNWLSRPDSLCCEVKADADLVRYAKYFGEGEAIALRKNDTDLKEKLNKAIADIVADGTYKTINDKYFPFSIY</sequence>
<comment type="caution">
    <text evidence="7">The sequence shown here is derived from an EMBL/GenBank/DDBJ whole genome shotgun (WGS) entry which is preliminary data.</text>
</comment>
<gene>
    <name evidence="7" type="ORF">GCM10007874_51800</name>
</gene>
<dbReference type="SUPFAM" id="SSF53850">
    <property type="entry name" value="Periplasmic binding protein-like II"/>
    <property type="match status" value="1"/>
</dbReference>
<dbReference type="InterPro" id="IPR018313">
    <property type="entry name" value="SBP_3_CS"/>
</dbReference>
<evidence type="ECO:0000256" key="2">
    <source>
        <dbReference type="ARBA" id="ARBA00010333"/>
    </source>
</evidence>
<dbReference type="EMBL" id="BSPC01000058">
    <property type="protein sequence ID" value="GLS22163.1"/>
    <property type="molecule type" value="Genomic_DNA"/>
</dbReference>
<name>A0ABQ6CQU4_9HYPH</name>
<accession>A0ABQ6CQU4</accession>
<dbReference type="Proteomes" id="UP001156882">
    <property type="component" value="Unassembled WGS sequence"/>
</dbReference>
<dbReference type="Pfam" id="PF00497">
    <property type="entry name" value="SBP_bac_3"/>
    <property type="match status" value="1"/>
</dbReference>
<comment type="subcellular location">
    <subcellularLocation>
        <location evidence="1">Cell envelope</location>
    </subcellularLocation>
</comment>
<feature type="signal peptide" evidence="5">
    <location>
        <begin position="1"/>
        <end position="23"/>
    </location>
</feature>
<dbReference type="PANTHER" id="PTHR35936">
    <property type="entry name" value="MEMBRANE-BOUND LYTIC MUREIN TRANSGLYCOSYLASE F"/>
    <property type="match status" value="1"/>
</dbReference>
<evidence type="ECO:0000313" key="7">
    <source>
        <dbReference type="EMBL" id="GLS22163.1"/>
    </source>
</evidence>
<protein>
    <submittedName>
        <fullName evidence="7">Amino acid ABC transporter</fullName>
    </submittedName>
</protein>
<comment type="similarity">
    <text evidence="2 4">Belongs to the bacterial solute-binding protein 3 family.</text>
</comment>
<evidence type="ECO:0000256" key="1">
    <source>
        <dbReference type="ARBA" id="ARBA00004196"/>
    </source>
</evidence>
<organism evidence="7 8">
    <name type="scientific">Labrys miyagiensis</name>
    <dbReference type="NCBI Taxonomy" id="346912"/>
    <lineage>
        <taxon>Bacteria</taxon>
        <taxon>Pseudomonadati</taxon>
        <taxon>Pseudomonadota</taxon>
        <taxon>Alphaproteobacteria</taxon>
        <taxon>Hyphomicrobiales</taxon>
        <taxon>Xanthobacteraceae</taxon>
        <taxon>Labrys</taxon>
    </lineage>
</organism>
<dbReference type="InterPro" id="IPR001638">
    <property type="entry name" value="Solute-binding_3/MltF_N"/>
</dbReference>
<dbReference type="SMART" id="SM00062">
    <property type="entry name" value="PBPb"/>
    <property type="match status" value="1"/>
</dbReference>
<dbReference type="PROSITE" id="PS01039">
    <property type="entry name" value="SBP_BACTERIAL_3"/>
    <property type="match status" value="1"/>
</dbReference>
<dbReference type="PANTHER" id="PTHR35936:SF13">
    <property type="entry name" value="HISTIDINE-BINDING PERIPLASMIC PROTEIN"/>
    <property type="match status" value="1"/>
</dbReference>
<evidence type="ECO:0000259" key="6">
    <source>
        <dbReference type="SMART" id="SM00062"/>
    </source>
</evidence>
<dbReference type="Gene3D" id="3.40.190.10">
    <property type="entry name" value="Periplasmic binding protein-like II"/>
    <property type="match status" value="2"/>
</dbReference>
<feature type="domain" description="Solute-binding protein family 3/N-terminal" evidence="6">
    <location>
        <begin position="28"/>
        <end position="259"/>
    </location>
</feature>
<reference evidence="8" key="1">
    <citation type="journal article" date="2019" name="Int. J. Syst. Evol. Microbiol.">
        <title>The Global Catalogue of Microorganisms (GCM) 10K type strain sequencing project: providing services to taxonomists for standard genome sequencing and annotation.</title>
        <authorList>
            <consortium name="The Broad Institute Genomics Platform"/>
            <consortium name="The Broad Institute Genome Sequencing Center for Infectious Disease"/>
            <person name="Wu L."/>
            <person name="Ma J."/>
        </authorList>
    </citation>
    <scope>NUCLEOTIDE SEQUENCE [LARGE SCALE GENOMIC DNA]</scope>
    <source>
        <strain evidence="8">NBRC 101365</strain>
    </source>
</reference>
<keyword evidence="3 5" id="KW-0732">Signal</keyword>
<evidence type="ECO:0000313" key="8">
    <source>
        <dbReference type="Proteomes" id="UP001156882"/>
    </source>
</evidence>
<evidence type="ECO:0000256" key="5">
    <source>
        <dbReference type="SAM" id="SignalP"/>
    </source>
</evidence>
<feature type="chain" id="PRO_5047479973" evidence="5">
    <location>
        <begin position="24"/>
        <end position="261"/>
    </location>
</feature>
<keyword evidence="8" id="KW-1185">Reference proteome</keyword>
<evidence type="ECO:0000256" key="4">
    <source>
        <dbReference type="RuleBase" id="RU003744"/>
    </source>
</evidence>